<organism evidence="1 2">
    <name type="scientific">Penicillium nordicum</name>
    <dbReference type="NCBI Taxonomy" id="229535"/>
    <lineage>
        <taxon>Eukaryota</taxon>
        <taxon>Fungi</taxon>
        <taxon>Dikarya</taxon>
        <taxon>Ascomycota</taxon>
        <taxon>Pezizomycotina</taxon>
        <taxon>Eurotiomycetes</taxon>
        <taxon>Eurotiomycetidae</taxon>
        <taxon>Eurotiales</taxon>
        <taxon>Aspergillaceae</taxon>
        <taxon>Penicillium</taxon>
    </lineage>
</organism>
<accession>A0A0M8P9T2</accession>
<reference evidence="1 2" key="1">
    <citation type="submission" date="2015-08" db="EMBL/GenBank/DDBJ databases">
        <title>Genome sequencing of Penicillium nordicum.</title>
        <authorList>
            <person name="Nguyen H.D."/>
            <person name="Seifert K.A."/>
        </authorList>
    </citation>
    <scope>NUCLEOTIDE SEQUENCE [LARGE SCALE GENOMIC DNA]</scope>
    <source>
        <strain evidence="1 2">DAOMC 185683</strain>
    </source>
</reference>
<protein>
    <submittedName>
        <fullName evidence="1">Uncharacterized protein</fullName>
    </submittedName>
</protein>
<comment type="caution">
    <text evidence="1">The sequence shown here is derived from an EMBL/GenBank/DDBJ whole genome shotgun (WGS) entry which is preliminary data.</text>
</comment>
<evidence type="ECO:0000313" key="1">
    <source>
        <dbReference type="EMBL" id="KOS43330.1"/>
    </source>
</evidence>
<proteinExistence type="predicted"/>
<gene>
    <name evidence="1" type="ORF">ACN38_g5784</name>
</gene>
<sequence length="77" mass="8671">MKEMKEMKCSSEMSYTSHVTIRRHPWFCLSSLDFSSLCAPIALLSTCTELDLPATISVYIGILFLHCFASQTFRGST</sequence>
<evidence type="ECO:0000313" key="2">
    <source>
        <dbReference type="Proteomes" id="UP000037696"/>
    </source>
</evidence>
<keyword evidence="2" id="KW-1185">Reference proteome</keyword>
<dbReference type="Proteomes" id="UP000037696">
    <property type="component" value="Unassembled WGS sequence"/>
</dbReference>
<dbReference type="EMBL" id="LHQQ01000084">
    <property type="protein sequence ID" value="KOS43330.1"/>
    <property type="molecule type" value="Genomic_DNA"/>
</dbReference>
<dbReference type="AlphaFoldDB" id="A0A0M8P9T2"/>
<name>A0A0M8P9T2_9EURO</name>